<dbReference type="EMBL" id="JAPWIJ010000007">
    <property type="protein sequence ID" value="MCZ4520446.1"/>
    <property type="molecule type" value="Genomic_DNA"/>
</dbReference>
<evidence type="ECO:0000313" key="2">
    <source>
        <dbReference type="EMBL" id="MCZ4520446.1"/>
    </source>
</evidence>
<feature type="signal peptide" evidence="1">
    <location>
        <begin position="1"/>
        <end position="20"/>
    </location>
</feature>
<keyword evidence="3" id="KW-1185">Reference proteome</keyword>
<evidence type="ECO:0000256" key="1">
    <source>
        <dbReference type="SAM" id="SignalP"/>
    </source>
</evidence>
<proteinExistence type="predicted"/>
<protein>
    <recommendedName>
        <fullName evidence="4">Secreted protein</fullName>
    </recommendedName>
</protein>
<sequence>MKHVRALVFFASIVLGSALATVGTASAATAVPFQINPAPFGNPNGSFDAPSVRCIAVVGEQAGTIRITGGKEGGWGCLISSQVYWVNLSSGAVGTAVTSAGLQGFAPEATLATGPGQVAITIVSRGGIITPGLATVSVP</sequence>
<accession>A0ABT4MHJ3</accession>
<comment type="caution">
    <text evidence="2">The sequence shown here is derived from an EMBL/GenBank/DDBJ whole genome shotgun (WGS) entry which is preliminary data.</text>
</comment>
<organism evidence="2 3">
    <name type="scientific">Rhodococcus ruber</name>
    <dbReference type="NCBI Taxonomy" id="1830"/>
    <lineage>
        <taxon>Bacteria</taxon>
        <taxon>Bacillati</taxon>
        <taxon>Actinomycetota</taxon>
        <taxon>Actinomycetes</taxon>
        <taxon>Mycobacteriales</taxon>
        <taxon>Nocardiaceae</taxon>
        <taxon>Rhodococcus</taxon>
    </lineage>
</organism>
<keyword evidence="1" id="KW-0732">Signal</keyword>
<gene>
    <name evidence="2" type="ORF">O4220_18185</name>
</gene>
<dbReference type="Proteomes" id="UP001081071">
    <property type="component" value="Unassembled WGS sequence"/>
</dbReference>
<dbReference type="RefSeq" id="WP_269606747.1">
    <property type="nucleotide sequence ID" value="NZ_JAPWIJ010000007.1"/>
</dbReference>
<name>A0ABT4MHJ3_9NOCA</name>
<evidence type="ECO:0008006" key="4">
    <source>
        <dbReference type="Google" id="ProtNLM"/>
    </source>
</evidence>
<evidence type="ECO:0000313" key="3">
    <source>
        <dbReference type="Proteomes" id="UP001081071"/>
    </source>
</evidence>
<reference evidence="2" key="1">
    <citation type="submission" date="2022-12" db="EMBL/GenBank/DDBJ databases">
        <authorList>
            <person name="Krivoruchko A.V."/>
            <person name="Elkin A."/>
        </authorList>
    </citation>
    <scope>NUCLEOTIDE SEQUENCE</scope>
    <source>
        <strain evidence="2">IEGM 1391</strain>
    </source>
</reference>
<feature type="chain" id="PRO_5047057584" description="Secreted protein" evidence="1">
    <location>
        <begin position="21"/>
        <end position="139"/>
    </location>
</feature>